<keyword evidence="1" id="KW-0732">Signal</keyword>
<accession>A0AA96LAX2</accession>
<feature type="chain" id="PRO_5041669454" evidence="1">
    <location>
        <begin position="27"/>
        <end position="146"/>
    </location>
</feature>
<dbReference type="Proteomes" id="UP001305702">
    <property type="component" value="Chromosome"/>
</dbReference>
<reference evidence="2 3" key="1">
    <citation type="submission" date="2022-02" db="EMBL/GenBank/DDBJ databases">
        <title>Paenibacillus sp. MBLB1776 Whole Genome Shotgun Sequencing.</title>
        <authorList>
            <person name="Hwang C.Y."/>
            <person name="Cho E.-S."/>
            <person name="Seo M.-J."/>
        </authorList>
    </citation>
    <scope>NUCLEOTIDE SEQUENCE [LARGE SCALE GENOMIC DNA]</scope>
    <source>
        <strain evidence="2 3">MBLB1776</strain>
    </source>
</reference>
<evidence type="ECO:0000313" key="3">
    <source>
        <dbReference type="Proteomes" id="UP001305702"/>
    </source>
</evidence>
<organism evidence="2 3">
    <name type="scientific">Paenibacillus aurantius</name>
    <dbReference type="NCBI Taxonomy" id="2918900"/>
    <lineage>
        <taxon>Bacteria</taxon>
        <taxon>Bacillati</taxon>
        <taxon>Bacillota</taxon>
        <taxon>Bacilli</taxon>
        <taxon>Bacillales</taxon>
        <taxon>Paenibacillaceae</taxon>
        <taxon>Paenibacillus</taxon>
    </lineage>
</organism>
<evidence type="ECO:0000256" key="1">
    <source>
        <dbReference type="SAM" id="SignalP"/>
    </source>
</evidence>
<sequence>MKRNAGILLVFLSALLLGACSLLDTANQTLDYANQATGHLTRLSDFAQEAPQQIKEAATNPDAKKELENRLNSMKQDIERFNGLEAPAAAKELHQQLVAKNEVLLGQINDVVDNGHLALDKLQNSQIIQTIQDAAGLIDRIQNLGL</sequence>
<dbReference type="EMBL" id="CP130318">
    <property type="protein sequence ID" value="WNQ09005.1"/>
    <property type="molecule type" value="Genomic_DNA"/>
</dbReference>
<feature type="signal peptide" evidence="1">
    <location>
        <begin position="1"/>
        <end position="26"/>
    </location>
</feature>
<proteinExistence type="predicted"/>
<gene>
    <name evidence="2" type="ORF">MJA45_15255</name>
</gene>
<keyword evidence="3" id="KW-1185">Reference proteome</keyword>
<dbReference type="AlphaFoldDB" id="A0AA96LAX2"/>
<dbReference type="PROSITE" id="PS51257">
    <property type="entry name" value="PROKAR_LIPOPROTEIN"/>
    <property type="match status" value="1"/>
</dbReference>
<dbReference type="KEGG" id="paun:MJA45_15255"/>
<evidence type="ECO:0000313" key="2">
    <source>
        <dbReference type="EMBL" id="WNQ09005.1"/>
    </source>
</evidence>
<dbReference type="Pfam" id="PF19903">
    <property type="entry name" value="DUF6376"/>
    <property type="match status" value="1"/>
</dbReference>
<protein>
    <submittedName>
        <fullName evidence="2">DUF6376 family protein</fullName>
    </submittedName>
</protein>
<dbReference type="InterPro" id="IPR045956">
    <property type="entry name" value="DUF6376"/>
</dbReference>
<name>A0AA96LAX2_9BACL</name>
<dbReference type="RefSeq" id="WP_315602772.1">
    <property type="nucleotide sequence ID" value="NZ_CP130318.1"/>
</dbReference>